<keyword evidence="4" id="KW-1185">Reference proteome</keyword>
<evidence type="ECO:0000313" key="4">
    <source>
        <dbReference type="Proteomes" id="UP000464178"/>
    </source>
</evidence>
<proteinExistence type="predicted"/>
<feature type="chain" id="PRO_5027040602" evidence="2">
    <location>
        <begin position="18"/>
        <end position="634"/>
    </location>
</feature>
<accession>A0A6P2CTM3</accession>
<name>A0A6P2CTM3_9BACT</name>
<feature type="region of interest" description="Disordered" evidence="1">
    <location>
        <begin position="280"/>
        <end position="325"/>
    </location>
</feature>
<keyword evidence="3" id="KW-0808">Transferase</keyword>
<feature type="region of interest" description="Disordered" evidence="1">
    <location>
        <begin position="437"/>
        <end position="463"/>
    </location>
</feature>
<dbReference type="GO" id="GO:0016740">
    <property type="term" value="F:transferase activity"/>
    <property type="evidence" value="ECO:0007669"/>
    <property type="project" value="UniProtKB-KW"/>
</dbReference>
<gene>
    <name evidence="3" type="ORF">SOIL9_66700</name>
</gene>
<dbReference type="EMBL" id="LR593886">
    <property type="protein sequence ID" value="VTR91044.1"/>
    <property type="molecule type" value="Genomic_DNA"/>
</dbReference>
<dbReference type="AlphaFoldDB" id="A0A6P2CTM3"/>
<evidence type="ECO:0000256" key="1">
    <source>
        <dbReference type="SAM" id="MobiDB-lite"/>
    </source>
</evidence>
<dbReference type="InterPro" id="IPR008930">
    <property type="entry name" value="Terpenoid_cyclase/PrenylTrfase"/>
</dbReference>
<protein>
    <submittedName>
        <fullName evidence="3">Prenyltransferase squalene oxidase: Uncharacterized protein</fullName>
    </submittedName>
</protein>
<dbReference type="SUPFAM" id="SSF48371">
    <property type="entry name" value="ARM repeat"/>
    <property type="match status" value="1"/>
</dbReference>
<dbReference type="KEGG" id="gms:SOIL9_66700"/>
<feature type="signal peptide" evidence="2">
    <location>
        <begin position="1"/>
        <end position="17"/>
    </location>
</feature>
<sequence length="634" mass="67130">MTSKFVRLAGLCGILLAAGQTAPGATPKEIDRAIKAGADHLKTRYNQKPGQGFNGVNEASYGIGPTCLSGLALLEAGTPVDDPAIKTITTLVRDASYTQTQTYQISLSIMYLDRLGDPGDAAIIQMLAARLIVGQTANGGWTYQCIQQVSAETATYLKNSLQQVRLTAGENGKPPKLNADVEKYGQALVAARNQAGATGLSDDNSNTQFAVMAVWMSRKHGAPVEETLDLIEKRFMGAQDQRTGNWPYSGGAGSSGIAPAGSPAMYCAGLLGMATGLARREERRQKADNPAPKQDPAKPNKPNDPFYNPPAGKDPPKKPQARPADARDIVVQRAVAGLGLTIIDQIRAGRGLLVANGGAHGHGDLYFLWSLERVGVTYGLEKIGDIDWYDIGSTALVRSQGADGSWSFGGSYGAEVNTSFAILFLCRSNLARDLSNKVQKDPTSTEMKAGTGPVATDLLPNRPTTPVSATVPVVNLPNPTGDEAIARASLLLKASSSDWAKLLTESRDAKGPIHTRALVVTATHADGDRKAAAREALAERLCRMTPVSLRTMLKASEAELRRGAAVACAMKDDKEHIPDLIDLIADADDSVVRAAKAGLKSLSGKDFGPISGATAAQKTAAATAWRDWYTKQKK</sequence>
<dbReference type="RefSeq" id="WP_162666098.1">
    <property type="nucleotide sequence ID" value="NZ_LR593886.1"/>
</dbReference>
<dbReference type="Proteomes" id="UP000464178">
    <property type="component" value="Chromosome"/>
</dbReference>
<dbReference type="SUPFAM" id="SSF48239">
    <property type="entry name" value="Terpenoid cyclases/Protein prenyltransferases"/>
    <property type="match status" value="1"/>
</dbReference>
<keyword evidence="2" id="KW-0732">Signal</keyword>
<dbReference type="InterPro" id="IPR016024">
    <property type="entry name" value="ARM-type_fold"/>
</dbReference>
<reference evidence="3 4" key="1">
    <citation type="submission" date="2019-05" db="EMBL/GenBank/DDBJ databases">
        <authorList>
            <consortium name="Science for Life Laboratories"/>
        </authorList>
    </citation>
    <scope>NUCLEOTIDE SEQUENCE [LARGE SCALE GENOMIC DNA]</scope>
    <source>
        <strain evidence="3">Soil9</strain>
    </source>
</reference>
<evidence type="ECO:0000313" key="3">
    <source>
        <dbReference type="EMBL" id="VTR91044.1"/>
    </source>
</evidence>
<dbReference type="Gene3D" id="1.50.10.20">
    <property type="match status" value="1"/>
</dbReference>
<evidence type="ECO:0000256" key="2">
    <source>
        <dbReference type="SAM" id="SignalP"/>
    </source>
</evidence>
<organism evidence="3 4">
    <name type="scientific">Gemmata massiliana</name>
    <dbReference type="NCBI Taxonomy" id="1210884"/>
    <lineage>
        <taxon>Bacteria</taxon>
        <taxon>Pseudomonadati</taxon>
        <taxon>Planctomycetota</taxon>
        <taxon>Planctomycetia</taxon>
        <taxon>Gemmatales</taxon>
        <taxon>Gemmataceae</taxon>
        <taxon>Gemmata</taxon>
    </lineage>
</organism>